<feature type="compositionally biased region" description="Polar residues" evidence="5">
    <location>
        <begin position="932"/>
        <end position="949"/>
    </location>
</feature>
<protein>
    <submittedName>
        <fullName evidence="8">Globin family profile domain-containing protein</fullName>
    </submittedName>
</protein>
<keyword evidence="7" id="KW-1185">Reference proteome</keyword>
<dbReference type="PANTHER" id="PTHR46458">
    <property type="entry name" value="BLR2807 PROTEIN"/>
    <property type="match status" value="1"/>
</dbReference>
<dbReference type="GO" id="GO:0046872">
    <property type="term" value="F:metal ion binding"/>
    <property type="evidence" value="ECO:0007669"/>
    <property type="project" value="UniProtKB-KW"/>
</dbReference>
<accession>A0A915NYK7</accession>
<dbReference type="PROSITE" id="PS01033">
    <property type="entry name" value="GLOBIN"/>
    <property type="match status" value="1"/>
</dbReference>
<feature type="compositionally biased region" description="Polar residues" evidence="5">
    <location>
        <begin position="79"/>
        <end position="88"/>
    </location>
</feature>
<dbReference type="GO" id="GO:0020037">
    <property type="term" value="F:heme binding"/>
    <property type="evidence" value="ECO:0007669"/>
    <property type="project" value="InterPro"/>
</dbReference>
<feature type="coiled-coil region" evidence="4">
    <location>
        <begin position="558"/>
        <end position="625"/>
    </location>
</feature>
<feature type="domain" description="Globin" evidence="6">
    <location>
        <begin position="651"/>
        <end position="803"/>
    </location>
</feature>
<evidence type="ECO:0000256" key="4">
    <source>
        <dbReference type="SAM" id="Coils"/>
    </source>
</evidence>
<dbReference type="InterPro" id="IPR000971">
    <property type="entry name" value="Globin"/>
</dbReference>
<evidence type="ECO:0000259" key="6">
    <source>
        <dbReference type="PROSITE" id="PS01033"/>
    </source>
</evidence>
<dbReference type="Pfam" id="PF00042">
    <property type="entry name" value="Globin"/>
    <property type="match status" value="1"/>
</dbReference>
<feature type="region of interest" description="Disordered" evidence="5">
    <location>
        <begin position="924"/>
        <end position="1006"/>
    </location>
</feature>
<feature type="region of interest" description="Disordered" evidence="5">
    <location>
        <begin position="504"/>
        <end position="527"/>
    </location>
</feature>
<feature type="region of interest" description="Disordered" evidence="5">
    <location>
        <begin position="70"/>
        <end position="193"/>
    </location>
</feature>
<evidence type="ECO:0000256" key="5">
    <source>
        <dbReference type="SAM" id="MobiDB-lite"/>
    </source>
</evidence>
<feature type="compositionally biased region" description="Basic residues" evidence="5">
    <location>
        <begin position="20"/>
        <end position="29"/>
    </location>
</feature>
<dbReference type="InterPro" id="IPR012292">
    <property type="entry name" value="Globin/Proto"/>
</dbReference>
<dbReference type="InterPro" id="IPR050532">
    <property type="entry name" value="Globin-like_OT"/>
</dbReference>
<evidence type="ECO:0000313" key="7">
    <source>
        <dbReference type="Proteomes" id="UP000887560"/>
    </source>
</evidence>
<dbReference type="CDD" id="cd01040">
    <property type="entry name" value="Mb-like"/>
    <property type="match status" value="1"/>
</dbReference>
<evidence type="ECO:0000256" key="1">
    <source>
        <dbReference type="ARBA" id="ARBA00022617"/>
    </source>
</evidence>
<dbReference type="InterPro" id="IPR009050">
    <property type="entry name" value="Globin-like_sf"/>
</dbReference>
<dbReference type="GO" id="GO:0019825">
    <property type="term" value="F:oxygen binding"/>
    <property type="evidence" value="ECO:0007669"/>
    <property type="project" value="InterPro"/>
</dbReference>
<evidence type="ECO:0000256" key="3">
    <source>
        <dbReference type="ARBA" id="ARBA00023004"/>
    </source>
</evidence>
<evidence type="ECO:0000256" key="2">
    <source>
        <dbReference type="ARBA" id="ARBA00022723"/>
    </source>
</evidence>
<keyword evidence="4" id="KW-0175">Coiled coil</keyword>
<name>A0A915NYK7_9BILA</name>
<keyword evidence="3" id="KW-0408">Iron</keyword>
<dbReference type="AlphaFoldDB" id="A0A915NYK7"/>
<sequence length="1006" mass="113100">MHKFFDWLRGEKISNDYEHQHHRLSSKRWKSSEKLKNSKYNKNGGRNSGGDIGFVEHFDKVAIASTSSPANLSALGKNGTVNNSNNGSIRHRNKNSERISSHNINNNRLEYGEDDDVNSKITRNRIKPSFLSSSVKHRKPQSVKKKRGNEAATTEDIPDPYKDGSSGLDKKSKSANEMSQSKRPGFLQRIRQRLSSKSVINQEKRLSERERNEHVDEEIKVLRPQLLNEENKMEEKNRQQKQTLQYQQFIYFKGRCSSFDYFSATASPTDQTLLNTERDDLTRKENEIPTTPLHGILENKNNKKQKEEEERRFATASEARAYLRRQIASENGCSRAEARAYLRRQIASENGCSRVRFEGETEEEEAAFDADDEISNRLTTSSTINDSIYQLQRPQSSLSTSGTGPHHQRESIYFTVVQQPTHLSPPSTSPQPERKSVTAKININKKNRYSGDFSPLVGSVNIIEQSNKEEEQQQKIKNRQQQLSIQRSKSQQILTKLTATTSELLPDDSCNAGQNDSPPVMQGSEPGSIKVSRRQLRFVIPQVSICSAEDRSSTAEPVEVLEKELNNHQQQQQNSQQQKQEVNNSVVSTILPPLLPQMFGGIGVAPECEEELKRALSEMDRKELTLAQRRQSNLDVIHQASGRRTSTTLIPLTPAQIHLIRSLWRQVYLSKGPTVIGSQISHRLFFKEPQIREQFRRCPLPHQYVNHDSFSKAHCRHISELVDQIVESLDDLENVSAMLERIGRAHARISGGQLSSKIWNSVAETFIDCTLEWGDRRARSETVRKAWALIIAFMIEPIRSTIASLERFAVGGGGEGGISCSASATPLSTPIATQRKNSGNEALNDSHLPVPVCPIRRVSASTTFVNFIFWEKIGEDLPRGNRKKVLNLYKNNNTTPSSSLKHQNNRNSTISAVVTSTIASIASPVASRRKVATTSAPLNTRSPKAQQSPTKTRTKAMTTARTVGGRSSSDVQERRLAEGKTTTNPSSVRSKGRNEEKNVSGKHTNV</sequence>
<dbReference type="Proteomes" id="UP000887560">
    <property type="component" value="Unplaced"/>
</dbReference>
<dbReference type="PANTHER" id="PTHR46458:SF7">
    <property type="entry name" value="GLOBIN DOMAIN-CONTAINING PROTEIN"/>
    <property type="match status" value="1"/>
</dbReference>
<dbReference type="SUPFAM" id="SSF46458">
    <property type="entry name" value="Globin-like"/>
    <property type="match status" value="1"/>
</dbReference>
<keyword evidence="2" id="KW-0479">Metal-binding</keyword>
<reference evidence="8" key="1">
    <citation type="submission" date="2022-11" db="UniProtKB">
        <authorList>
            <consortium name="WormBaseParasite"/>
        </authorList>
    </citation>
    <scope>IDENTIFICATION</scope>
</reference>
<dbReference type="WBParaSite" id="scf7180000421407.g6838">
    <property type="protein sequence ID" value="scf7180000421407.g6838"/>
    <property type="gene ID" value="scf7180000421407.g6838"/>
</dbReference>
<proteinExistence type="predicted"/>
<feature type="region of interest" description="Disordered" evidence="5">
    <location>
        <begin position="18"/>
        <end position="51"/>
    </location>
</feature>
<dbReference type="InterPro" id="IPR044399">
    <property type="entry name" value="Mb-like_M"/>
</dbReference>
<feature type="compositionally biased region" description="Basic residues" evidence="5">
    <location>
        <begin position="135"/>
        <end position="147"/>
    </location>
</feature>
<feature type="compositionally biased region" description="Polar residues" evidence="5">
    <location>
        <begin position="980"/>
        <end position="989"/>
    </location>
</feature>
<keyword evidence="1" id="KW-0349">Heme</keyword>
<dbReference type="Gene3D" id="1.10.490.10">
    <property type="entry name" value="Globins"/>
    <property type="match status" value="1"/>
</dbReference>
<evidence type="ECO:0000313" key="8">
    <source>
        <dbReference type="WBParaSite" id="scf7180000421407.g6838"/>
    </source>
</evidence>
<organism evidence="7 8">
    <name type="scientific">Meloidogyne floridensis</name>
    <dbReference type="NCBI Taxonomy" id="298350"/>
    <lineage>
        <taxon>Eukaryota</taxon>
        <taxon>Metazoa</taxon>
        <taxon>Ecdysozoa</taxon>
        <taxon>Nematoda</taxon>
        <taxon>Chromadorea</taxon>
        <taxon>Rhabditida</taxon>
        <taxon>Tylenchina</taxon>
        <taxon>Tylenchomorpha</taxon>
        <taxon>Tylenchoidea</taxon>
        <taxon>Meloidogynidae</taxon>
        <taxon>Meloidogyninae</taxon>
        <taxon>Meloidogyne</taxon>
    </lineage>
</organism>